<organism evidence="5 6">
    <name type="scientific">Micromonospora rubida</name>
    <dbReference type="NCBI Taxonomy" id="2697657"/>
    <lineage>
        <taxon>Bacteria</taxon>
        <taxon>Bacillati</taxon>
        <taxon>Actinomycetota</taxon>
        <taxon>Actinomycetes</taxon>
        <taxon>Micromonosporales</taxon>
        <taxon>Micromonosporaceae</taxon>
        <taxon>Micromonospora</taxon>
    </lineage>
</organism>
<evidence type="ECO:0000256" key="3">
    <source>
        <dbReference type="ARBA" id="ARBA00023163"/>
    </source>
</evidence>
<evidence type="ECO:0000256" key="2">
    <source>
        <dbReference type="ARBA" id="ARBA00023125"/>
    </source>
</evidence>
<evidence type="ECO:0000313" key="5">
    <source>
        <dbReference type="EMBL" id="MFI0797288.1"/>
    </source>
</evidence>
<keyword evidence="2" id="KW-0238">DNA-binding</keyword>
<dbReference type="Pfam" id="PF00196">
    <property type="entry name" value="GerE"/>
    <property type="match status" value="1"/>
</dbReference>
<dbReference type="SUPFAM" id="SSF46894">
    <property type="entry name" value="C-terminal effector domain of the bipartite response regulators"/>
    <property type="match status" value="1"/>
</dbReference>
<name>A0ABW7SZ15_9ACTN</name>
<proteinExistence type="predicted"/>
<gene>
    <name evidence="5" type="ORF">ACH4OY_32165</name>
</gene>
<keyword evidence="6" id="KW-1185">Reference proteome</keyword>
<accession>A0ABW7SZ15</accession>
<dbReference type="PRINTS" id="PR00038">
    <property type="entry name" value="HTHLUXR"/>
</dbReference>
<dbReference type="InterPro" id="IPR011990">
    <property type="entry name" value="TPR-like_helical_dom_sf"/>
</dbReference>
<evidence type="ECO:0000313" key="6">
    <source>
        <dbReference type="Proteomes" id="UP001611075"/>
    </source>
</evidence>
<dbReference type="Gene3D" id="1.10.10.10">
    <property type="entry name" value="Winged helix-like DNA-binding domain superfamily/Winged helix DNA-binding domain"/>
    <property type="match status" value="1"/>
</dbReference>
<dbReference type="SMART" id="SM00421">
    <property type="entry name" value="HTH_LUXR"/>
    <property type="match status" value="1"/>
</dbReference>
<feature type="domain" description="HTH luxR-type" evidence="4">
    <location>
        <begin position="290"/>
        <end position="355"/>
    </location>
</feature>
<dbReference type="InterPro" id="IPR036388">
    <property type="entry name" value="WH-like_DNA-bd_sf"/>
</dbReference>
<dbReference type="PANTHER" id="PTHR44688:SF16">
    <property type="entry name" value="DNA-BINDING TRANSCRIPTIONAL ACTIVATOR DEVR_DOSR"/>
    <property type="match status" value="1"/>
</dbReference>
<dbReference type="Gene3D" id="1.25.40.10">
    <property type="entry name" value="Tetratricopeptide repeat domain"/>
    <property type="match status" value="1"/>
</dbReference>
<reference evidence="5 6" key="1">
    <citation type="submission" date="2024-10" db="EMBL/GenBank/DDBJ databases">
        <title>The Natural Products Discovery Center: Release of the First 8490 Sequenced Strains for Exploring Actinobacteria Biosynthetic Diversity.</title>
        <authorList>
            <person name="Kalkreuter E."/>
            <person name="Kautsar S.A."/>
            <person name="Yang D."/>
            <person name="Bader C.D."/>
            <person name="Teijaro C.N."/>
            <person name="Fluegel L."/>
            <person name="Davis C.M."/>
            <person name="Simpson J.R."/>
            <person name="Lauterbach L."/>
            <person name="Steele A.D."/>
            <person name="Gui C."/>
            <person name="Meng S."/>
            <person name="Li G."/>
            <person name="Viehrig K."/>
            <person name="Ye F."/>
            <person name="Su P."/>
            <person name="Kiefer A.F."/>
            <person name="Nichols A."/>
            <person name="Cepeda A.J."/>
            <person name="Yan W."/>
            <person name="Fan B."/>
            <person name="Jiang Y."/>
            <person name="Adhikari A."/>
            <person name="Zheng C.-J."/>
            <person name="Schuster L."/>
            <person name="Cowan T.M."/>
            <person name="Smanski M.J."/>
            <person name="Chevrette M.G."/>
            <person name="De Carvalho L.P.S."/>
            <person name="Shen B."/>
        </authorList>
    </citation>
    <scope>NUCLEOTIDE SEQUENCE [LARGE SCALE GENOMIC DNA]</scope>
    <source>
        <strain evidence="5 6">NPDC021253</strain>
    </source>
</reference>
<dbReference type="PANTHER" id="PTHR44688">
    <property type="entry name" value="DNA-BINDING TRANSCRIPTIONAL ACTIVATOR DEVR_DOSR"/>
    <property type="match status" value="1"/>
</dbReference>
<dbReference type="EMBL" id="JBIRPU010000084">
    <property type="protein sequence ID" value="MFI0797288.1"/>
    <property type="molecule type" value="Genomic_DNA"/>
</dbReference>
<evidence type="ECO:0000256" key="1">
    <source>
        <dbReference type="ARBA" id="ARBA00023015"/>
    </source>
</evidence>
<keyword evidence="1" id="KW-0805">Transcription regulation</keyword>
<evidence type="ECO:0000259" key="4">
    <source>
        <dbReference type="PROSITE" id="PS50043"/>
    </source>
</evidence>
<keyword evidence="3" id="KW-0804">Transcription</keyword>
<dbReference type="RefSeq" id="WP_396686131.1">
    <property type="nucleotide sequence ID" value="NZ_JBIRPU010000084.1"/>
</dbReference>
<dbReference type="InterPro" id="IPR000792">
    <property type="entry name" value="Tscrpt_reg_LuxR_C"/>
</dbReference>
<dbReference type="Proteomes" id="UP001611075">
    <property type="component" value="Unassembled WGS sequence"/>
</dbReference>
<sequence length="360" mass="39292">MASLQLALLLTNLRRIDEARHAVRQAVLAVDDPAINAVTALVKAKIALCDGRIDEAGSLCDAGMLVANDPRYASWAPIGNMVRAITAMRRGELATMIHHANQLKEDVLFGRDPFPWASPAWLVVQIIEAEKGWEVAVPLARALLESEASTRGFLLSEPTAASFVVRILLRAGDRETAQRVRRCAVALAAENPEIHAIAAAALHLEALLEKDVNLLQQAVASGCDTWTSASVNEDIGDLLSESSEEFRQVCAHYETAMRSYADAGSPRDSSRVRSKLRRHDTSKAAARFWPSSRIPALTDTEYAVAELVAGGLTNAEVAGKMFLSRHTVAFHLRKIFQKVGAKSRIELAVMWKQLVGRESL</sequence>
<protein>
    <submittedName>
        <fullName evidence="5">LuxR C-terminal-related transcriptional regulator</fullName>
    </submittedName>
</protein>
<dbReference type="CDD" id="cd06170">
    <property type="entry name" value="LuxR_C_like"/>
    <property type="match status" value="1"/>
</dbReference>
<comment type="caution">
    <text evidence="5">The sequence shown here is derived from an EMBL/GenBank/DDBJ whole genome shotgun (WGS) entry which is preliminary data.</text>
</comment>
<dbReference type="PROSITE" id="PS50043">
    <property type="entry name" value="HTH_LUXR_2"/>
    <property type="match status" value="1"/>
</dbReference>
<dbReference type="InterPro" id="IPR016032">
    <property type="entry name" value="Sig_transdc_resp-reg_C-effctor"/>
</dbReference>
<feature type="non-terminal residue" evidence="5">
    <location>
        <position position="360"/>
    </location>
</feature>